<evidence type="ECO:0000259" key="1">
    <source>
        <dbReference type="Pfam" id="PF05699"/>
    </source>
</evidence>
<reference evidence="2" key="1">
    <citation type="submission" date="2016-05" db="EMBL/GenBank/DDBJ databases">
        <authorList>
            <person name="Lavstsen T."/>
            <person name="Jespersen J.S."/>
        </authorList>
    </citation>
    <scope>NUCLEOTIDE SEQUENCE</scope>
    <source>
        <tissue evidence="2">Brain</tissue>
    </source>
</reference>
<feature type="domain" description="HAT C-terminal dimerisation" evidence="1">
    <location>
        <begin position="224"/>
        <end position="279"/>
    </location>
</feature>
<sequence>MPLSLGPAEPIGSHWDLQLRVLKLYPALQSYFRSQGKAPNLIIKFLENQVCEAWLWFTHITTNCHCSMTPSKRWRKRRAAVHAAQHLCDLQEKLLERKAALFMGLKVKSILATQERPQVEVFKQSVHTFYEGCISYLQEWSSSFTDMKCFSWTLLEDPPGWDVVESPLRCVSSKLPNIHINETELFDEVTSVKTYTSDKIGLWDRDIKPADERWAEIFTHFKHQNVPFKNVAVICQFAMCLPGTNASVERIFSLMNNTWTNERNRLGLETLKALLITRVNFDGCSEFHARLVDNHSLLKKIHSNMKYA</sequence>
<name>A0A1A8B9M1_NOTFU</name>
<dbReference type="Pfam" id="PF05699">
    <property type="entry name" value="Dimer_Tnp_hAT"/>
    <property type="match status" value="1"/>
</dbReference>
<organism evidence="2">
    <name type="scientific">Nothobranchius furzeri</name>
    <name type="common">Turquoise killifish</name>
    <dbReference type="NCBI Taxonomy" id="105023"/>
    <lineage>
        <taxon>Eukaryota</taxon>
        <taxon>Metazoa</taxon>
        <taxon>Chordata</taxon>
        <taxon>Craniata</taxon>
        <taxon>Vertebrata</taxon>
        <taxon>Euteleostomi</taxon>
        <taxon>Actinopterygii</taxon>
        <taxon>Neopterygii</taxon>
        <taxon>Teleostei</taxon>
        <taxon>Neoteleostei</taxon>
        <taxon>Acanthomorphata</taxon>
        <taxon>Ovalentaria</taxon>
        <taxon>Atherinomorphae</taxon>
        <taxon>Cyprinodontiformes</taxon>
        <taxon>Nothobranchiidae</taxon>
        <taxon>Nothobranchius</taxon>
    </lineage>
</organism>
<proteinExistence type="predicted"/>
<dbReference type="InterPro" id="IPR008906">
    <property type="entry name" value="HATC_C_dom"/>
</dbReference>
<dbReference type="GO" id="GO:0046983">
    <property type="term" value="F:protein dimerization activity"/>
    <property type="evidence" value="ECO:0007669"/>
    <property type="project" value="InterPro"/>
</dbReference>
<gene>
    <name evidence="2" type="primary">Nfu_g_1_024877</name>
</gene>
<evidence type="ECO:0000313" key="2">
    <source>
        <dbReference type="EMBL" id="SBP63351.1"/>
    </source>
</evidence>
<dbReference type="AlphaFoldDB" id="A0A1A8B9M1"/>
<protein>
    <recommendedName>
        <fullName evidence="1">HAT C-terminal dimerisation domain-containing protein</fullName>
    </recommendedName>
</protein>
<dbReference type="EMBL" id="HADY01024866">
    <property type="protein sequence ID" value="SBP63351.1"/>
    <property type="molecule type" value="Transcribed_RNA"/>
</dbReference>
<dbReference type="SUPFAM" id="SSF53098">
    <property type="entry name" value="Ribonuclease H-like"/>
    <property type="match status" value="1"/>
</dbReference>
<accession>A0A1A8B9M1</accession>
<reference evidence="2" key="2">
    <citation type="submission" date="2016-06" db="EMBL/GenBank/DDBJ databases">
        <title>The genome of a short-lived fish provides insights into sex chromosome evolution and the genetic control of aging.</title>
        <authorList>
            <person name="Reichwald K."/>
            <person name="Felder M."/>
            <person name="Petzold A."/>
            <person name="Koch P."/>
            <person name="Groth M."/>
            <person name="Platzer M."/>
        </authorList>
    </citation>
    <scope>NUCLEOTIDE SEQUENCE</scope>
    <source>
        <tissue evidence="2">Brain</tissue>
    </source>
</reference>
<dbReference type="InterPro" id="IPR012337">
    <property type="entry name" value="RNaseH-like_sf"/>
</dbReference>